<reference evidence="8 9" key="1">
    <citation type="submission" date="2019-02" db="EMBL/GenBank/DDBJ databases">
        <title>Paenibacillus sp. nov., isolated from surface-sterilized tissue of Thalictrum simplex L.</title>
        <authorList>
            <person name="Tuo L."/>
        </authorList>
    </citation>
    <scope>NUCLEOTIDE SEQUENCE [LARGE SCALE GENOMIC DNA]</scope>
    <source>
        <strain evidence="8 9">N2SHLJ1</strain>
    </source>
</reference>
<evidence type="ECO:0000256" key="4">
    <source>
        <dbReference type="ARBA" id="ARBA00022989"/>
    </source>
</evidence>
<dbReference type="Gene3D" id="1.20.120.940">
    <property type="entry name" value="Putative aromatic acid exporter, C-terminal domain"/>
    <property type="match status" value="1"/>
</dbReference>
<dbReference type="OrthoDB" id="357521at2"/>
<keyword evidence="3 6" id="KW-0812">Transmembrane</keyword>
<keyword evidence="2" id="KW-1003">Cell membrane</keyword>
<dbReference type="EMBL" id="SIRE01000005">
    <property type="protein sequence ID" value="TBL80184.1"/>
    <property type="molecule type" value="Genomic_DNA"/>
</dbReference>
<evidence type="ECO:0000256" key="6">
    <source>
        <dbReference type="SAM" id="Phobius"/>
    </source>
</evidence>
<protein>
    <submittedName>
        <fullName evidence="8">Aromatic acid exporter family protein</fullName>
    </submittedName>
</protein>
<keyword evidence="5 6" id="KW-0472">Membrane</keyword>
<dbReference type="Pfam" id="PF06081">
    <property type="entry name" value="ArAE_1"/>
    <property type="match status" value="1"/>
</dbReference>
<evidence type="ECO:0000256" key="1">
    <source>
        <dbReference type="ARBA" id="ARBA00004651"/>
    </source>
</evidence>
<dbReference type="RefSeq" id="WP_131012599.1">
    <property type="nucleotide sequence ID" value="NZ_SIRE01000005.1"/>
</dbReference>
<evidence type="ECO:0000259" key="7">
    <source>
        <dbReference type="Pfam" id="PF11728"/>
    </source>
</evidence>
<sequence>MGIRILKTALAVVLAIYIAQAVQLHSPVSAGLLAILGIEVTKRKGLNSVFQRTTASVLGLLYASLLFWIFGFHVWVIAIYILGLYPILSRLKLRDGVVTSSVVMFHLYLAESVEPWLIFNEIGLLIVGLGVSTLINIIYMPNADKDLTQLRTELEASFSVIFKEFSMHLKESAHIWSGHELLDAHRIVEKGKLLARRSIENALFGADTQWLIYFEMRDTQLDQVDRMLQLIAQIYETMPYGTLLAEIFEELSHDVKVEYYTGRSEERLIALEAQYRQMPLPATREEFEIRSALLQLCMELSTYLSVSRRDKKKILKKNDS</sequence>
<evidence type="ECO:0000256" key="5">
    <source>
        <dbReference type="ARBA" id="ARBA00023136"/>
    </source>
</evidence>
<dbReference type="Proteomes" id="UP000293142">
    <property type="component" value="Unassembled WGS sequence"/>
</dbReference>
<dbReference type="AlphaFoldDB" id="A0A4Q9DV86"/>
<keyword evidence="9" id="KW-1185">Reference proteome</keyword>
<dbReference type="PANTHER" id="PTHR40064">
    <property type="entry name" value="MEMBRANE PROTEIN-RELATED"/>
    <property type="match status" value="1"/>
</dbReference>
<gene>
    <name evidence="8" type="ORF">EYB31_07120</name>
</gene>
<name>A0A4Q9DV86_9BACL</name>
<evidence type="ECO:0000313" key="9">
    <source>
        <dbReference type="Proteomes" id="UP000293142"/>
    </source>
</evidence>
<dbReference type="InterPro" id="IPR021062">
    <property type="entry name" value="ArAE_1_C"/>
</dbReference>
<dbReference type="InterPro" id="IPR052984">
    <property type="entry name" value="UPF0421"/>
</dbReference>
<evidence type="ECO:0000256" key="2">
    <source>
        <dbReference type="ARBA" id="ARBA00022475"/>
    </source>
</evidence>
<dbReference type="Pfam" id="PF11728">
    <property type="entry name" value="ArAE_1_C"/>
    <property type="match status" value="1"/>
</dbReference>
<proteinExistence type="predicted"/>
<dbReference type="PANTHER" id="PTHR40064:SF1">
    <property type="entry name" value="MEMBRANE PROTEIN"/>
    <property type="match status" value="1"/>
</dbReference>
<dbReference type="InterPro" id="IPR038323">
    <property type="entry name" value="ArAE_1_C_sf"/>
</dbReference>
<accession>A0A4Q9DV86</accession>
<evidence type="ECO:0000313" key="8">
    <source>
        <dbReference type="EMBL" id="TBL80184.1"/>
    </source>
</evidence>
<organism evidence="8 9">
    <name type="scientific">Paenibacillus thalictri</name>
    <dbReference type="NCBI Taxonomy" id="2527873"/>
    <lineage>
        <taxon>Bacteria</taxon>
        <taxon>Bacillati</taxon>
        <taxon>Bacillota</taxon>
        <taxon>Bacilli</taxon>
        <taxon>Bacillales</taxon>
        <taxon>Paenibacillaceae</taxon>
        <taxon>Paenibacillus</taxon>
    </lineage>
</organism>
<feature type="transmembrane region" description="Helical" evidence="6">
    <location>
        <begin position="116"/>
        <end position="139"/>
    </location>
</feature>
<feature type="transmembrane region" description="Helical" evidence="6">
    <location>
        <begin position="61"/>
        <end position="81"/>
    </location>
</feature>
<comment type="caution">
    <text evidence="8">The sequence shown here is derived from an EMBL/GenBank/DDBJ whole genome shotgun (WGS) entry which is preliminary data.</text>
</comment>
<dbReference type="InterPro" id="IPR010343">
    <property type="entry name" value="ArAE_1"/>
</dbReference>
<keyword evidence="4 6" id="KW-1133">Transmembrane helix</keyword>
<feature type="domain" description="Putative aromatic acid exporter C-terminal" evidence="7">
    <location>
        <begin position="144"/>
        <end position="307"/>
    </location>
</feature>
<comment type="subcellular location">
    <subcellularLocation>
        <location evidence="1">Cell membrane</location>
        <topology evidence="1">Multi-pass membrane protein</topology>
    </subcellularLocation>
</comment>
<evidence type="ECO:0000256" key="3">
    <source>
        <dbReference type="ARBA" id="ARBA00022692"/>
    </source>
</evidence>
<dbReference type="GO" id="GO:0005886">
    <property type="term" value="C:plasma membrane"/>
    <property type="evidence" value="ECO:0007669"/>
    <property type="project" value="UniProtKB-SubCell"/>
</dbReference>